<keyword evidence="2" id="KW-1185">Reference proteome</keyword>
<evidence type="ECO:0000313" key="1">
    <source>
        <dbReference type="EMBL" id="MPC26451.1"/>
    </source>
</evidence>
<name>A0A5B7DXM7_PORTR</name>
<evidence type="ECO:0000313" key="2">
    <source>
        <dbReference type="Proteomes" id="UP000324222"/>
    </source>
</evidence>
<protein>
    <submittedName>
        <fullName evidence="1">Uncharacterized protein</fullName>
    </submittedName>
</protein>
<dbReference type="Proteomes" id="UP000324222">
    <property type="component" value="Unassembled WGS sequence"/>
</dbReference>
<accession>A0A5B7DXM7</accession>
<organism evidence="1 2">
    <name type="scientific">Portunus trituberculatus</name>
    <name type="common">Swimming crab</name>
    <name type="synonym">Neptunus trituberculatus</name>
    <dbReference type="NCBI Taxonomy" id="210409"/>
    <lineage>
        <taxon>Eukaryota</taxon>
        <taxon>Metazoa</taxon>
        <taxon>Ecdysozoa</taxon>
        <taxon>Arthropoda</taxon>
        <taxon>Crustacea</taxon>
        <taxon>Multicrustacea</taxon>
        <taxon>Malacostraca</taxon>
        <taxon>Eumalacostraca</taxon>
        <taxon>Eucarida</taxon>
        <taxon>Decapoda</taxon>
        <taxon>Pleocyemata</taxon>
        <taxon>Brachyura</taxon>
        <taxon>Eubrachyura</taxon>
        <taxon>Portunoidea</taxon>
        <taxon>Portunidae</taxon>
        <taxon>Portuninae</taxon>
        <taxon>Portunus</taxon>
    </lineage>
</organism>
<gene>
    <name evidence="1" type="ORF">E2C01_019589</name>
</gene>
<dbReference type="AlphaFoldDB" id="A0A5B7DXM7"/>
<dbReference type="EMBL" id="VSRR010001599">
    <property type="protein sequence ID" value="MPC26451.1"/>
    <property type="molecule type" value="Genomic_DNA"/>
</dbReference>
<sequence length="63" mass="7381">MTQWNSHDLADKHSPVEAIMGNIHQHIARGEYVRFMNVATRVGLCLPDHYQNCYWSLHFLLSQ</sequence>
<comment type="caution">
    <text evidence="1">The sequence shown here is derived from an EMBL/GenBank/DDBJ whole genome shotgun (WGS) entry which is preliminary data.</text>
</comment>
<proteinExistence type="predicted"/>
<reference evidence="1 2" key="1">
    <citation type="submission" date="2019-05" db="EMBL/GenBank/DDBJ databases">
        <title>Another draft genome of Portunus trituberculatus and its Hox gene families provides insights of decapod evolution.</title>
        <authorList>
            <person name="Jeong J.-H."/>
            <person name="Song I."/>
            <person name="Kim S."/>
            <person name="Choi T."/>
            <person name="Kim D."/>
            <person name="Ryu S."/>
            <person name="Kim W."/>
        </authorList>
    </citation>
    <scope>NUCLEOTIDE SEQUENCE [LARGE SCALE GENOMIC DNA]</scope>
    <source>
        <tissue evidence="1">Muscle</tissue>
    </source>
</reference>